<evidence type="ECO:0000313" key="10">
    <source>
        <dbReference type="EMBL" id="EFA00525.2"/>
    </source>
</evidence>
<dbReference type="PANTHER" id="PTHR24139:SF34">
    <property type="entry name" value="85_88 KDA CALCIUM-INDEPENDENT PHOSPHOLIPASE A2"/>
    <property type="match status" value="1"/>
</dbReference>
<feature type="short sequence motif" description="DGA/G" evidence="8">
    <location>
        <begin position="641"/>
        <end position="643"/>
    </location>
</feature>
<protein>
    <recommendedName>
        <fullName evidence="1">phospholipase A2</fullName>
        <ecNumber evidence="1">3.1.1.4</ecNumber>
    </recommendedName>
</protein>
<dbReference type="CDD" id="cd07212">
    <property type="entry name" value="Pat_PNPLA9"/>
    <property type="match status" value="1"/>
</dbReference>
<feature type="short sequence motif" description="GXSXG" evidence="8">
    <location>
        <begin position="508"/>
        <end position="512"/>
    </location>
</feature>
<dbReference type="Pfam" id="PF01734">
    <property type="entry name" value="Patatin"/>
    <property type="match status" value="1"/>
</dbReference>
<dbReference type="EC" id="3.1.1.4" evidence="1"/>
<dbReference type="GO" id="GO:0005739">
    <property type="term" value="C:mitochondrion"/>
    <property type="evidence" value="ECO:0000318"/>
    <property type="project" value="GO_Central"/>
</dbReference>
<dbReference type="OrthoDB" id="10021675at2759"/>
<proteinExistence type="predicted"/>
<dbReference type="PROSITE" id="PS51635">
    <property type="entry name" value="PNPLA"/>
    <property type="match status" value="1"/>
</dbReference>
<dbReference type="InterPro" id="IPR002110">
    <property type="entry name" value="Ankyrin_rpt"/>
</dbReference>
<dbReference type="AlphaFoldDB" id="D6WG42"/>
<evidence type="ECO:0000256" key="5">
    <source>
        <dbReference type="ARBA" id="ARBA00023098"/>
    </source>
</evidence>
<keyword evidence="11" id="KW-1185">Reference proteome</keyword>
<feature type="short sequence motif" description="GXGXXG" evidence="8">
    <location>
        <begin position="476"/>
        <end position="481"/>
    </location>
</feature>
<dbReference type="Gene3D" id="3.40.1090.10">
    <property type="entry name" value="Cytosolic phospholipase A2 catalytic domain"/>
    <property type="match status" value="1"/>
</dbReference>
<feature type="repeat" description="ANK" evidence="7">
    <location>
        <begin position="349"/>
        <end position="381"/>
    </location>
</feature>
<accession>D6WG42</accession>
<dbReference type="Proteomes" id="UP000007266">
    <property type="component" value="Linkage group 3"/>
</dbReference>
<feature type="repeat" description="ANK" evidence="7">
    <location>
        <begin position="225"/>
        <end position="257"/>
    </location>
</feature>
<dbReference type="SMART" id="SM00248">
    <property type="entry name" value="ANK"/>
    <property type="match status" value="6"/>
</dbReference>
<evidence type="ECO:0000256" key="4">
    <source>
        <dbReference type="ARBA" id="ARBA00023043"/>
    </source>
</evidence>
<dbReference type="HOGENOM" id="CLU_010817_0_0_1"/>
<dbReference type="InterPro" id="IPR002641">
    <property type="entry name" value="PNPLA_dom"/>
</dbReference>
<keyword evidence="4 7" id="KW-0040">ANK repeat</keyword>
<gene>
    <name evidence="10" type="primary">AUGUSTUS-3.0.2_03390</name>
    <name evidence="10" type="ORF">TcasGA2_TC003390</name>
</gene>
<feature type="active site" description="Proton acceptor" evidence="8">
    <location>
        <position position="641"/>
    </location>
</feature>
<evidence type="ECO:0000256" key="1">
    <source>
        <dbReference type="ARBA" id="ARBA00013278"/>
    </source>
</evidence>
<dbReference type="InterPro" id="IPR016035">
    <property type="entry name" value="Acyl_Trfase/lysoPLipase"/>
</dbReference>
<keyword evidence="3 8" id="KW-0378">Hydrolase</keyword>
<dbReference type="Pfam" id="PF12796">
    <property type="entry name" value="Ank_2"/>
    <property type="match status" value="2"/>
</dbReference>
<keyword evidence="5 8" id="KW-0443">Lipid metabolism</keyword>
<evidence type="ECO:0000256" key="3">
    <source>
        <dbReference type="ARBA" id="ARBA00022801"/>
    </source>
</evidence>
<evidence type="ECO:0000256" key="6">
    <source>
        <dbReference type="ARBA" id="ARBA00023422"/>
    </source>
</evidence>
<dbReference type="PROSITE" id="PS50088">
    <property type="entry name" value="ANK_REPEAT"/>
    <property type="match status" value="4"/>
</dbReference>
<sequence>MFAQGFTSVLRSFLSSEPAPTKVIDAKSDAFSDRAIHLREDGLVLYLPANTVDKKKGATYEIVLHRPYTESLHQTYSLYRSPNLDEAEVKFCVLKDKLPTFVEISKEMYNVQGLQKICDVLAEHPSWNLAHLAAYFSLYDSFKDSKINNYLNSTDDETGISPLQVAITTKNLKTVQVLVAANASLEHLDYNSDSVFHYAASTTKDIIAALTQGSPPNCLNARNKNGYTPLHLACQADKPDCVRALLLAGADVNKTSGLIDDNVLPGYVGDYLQSHPNSLHKEDMKMGGTPLHWACSREVIEALVDMNCHIDSLNFDKKTALHIMVMRNRLECVVALLSRQADANIGDAEGNRPIHLAVKQGNISIIQCLIIFGVDLNILNNAGHSPRHVITKEQEPKILYYLHAVGAQRCPPGTPYCTDGCVHGGTFDGVPPPPVIGPTNRDVLNQMLDVAAMEIASKKHKDGKMPKNGRLLCMDGGGIRGLVLVEMLLEIENVLQKPVSHCFDWIAGTSTGGILALGIASGKTMKECLCLYFRIKELTFVGIRPYASEPLENVLKETFGAETVMADITHPKVMVTGVLADRKPVELHLFRNYQSPSDILQVEHNSPYELPPPPEEQYVWQVGRATGAAPTYFRAFGYFLDGGLIANNPTLDALSEIHEHHLALKAIGREEDAAPVSVVVSLGTGVIPVTPVKDIDVFLPGSIFDGVKLYTGISTLGTLLVDQATASDGRVVDRARAWCSTIGVPYFRFSPQMSEEIAMNETSDEKLCKMLWETKAYMYKNLNTIKQIADLLNTS</sequence>
<evidence type="ECO:0000313" key="11">
    <source>
        <dbReference type="Proteomes" id="UP000007266"/>
    </source>
</evidence>
<reference evidence="10 11" key="1">
    <citation type="journal article" date="2008" name="Nature">
        <title>The genome of the model beetle and pest Tribolium castaneum.</title>
        <authorList>
            <consortium name="Tribolium Genome Sequencing Consortium"/>
            <person name="Richards S."/>
            <person name="Gibbs R.A."/>
            <person name="Weinstock G.M."/>
            <person name="Brown S.J."/>
            <person name="Denell R."/>
            <person name="Beeman R.W."/>
            <person name="Gibbs R."/>
            <person name="Beeman R.W."/>
            <person name="Brown S.J."/>
            <person name="Bucher G."/>
            <person name="Friedrich M."/>
            <person name="Grimmelikhuijzen C.J."/>
            <person name="Klingler M."/>
            <person name="Lorenzen M."/>
            <person name="Richards S."/>
            <person name="Roth S."/>
            <person name="Schroder R."/>
            <person name="Tautz D."/>
            <person name="Zdobnov E.M."/>
            <person name="Muzny D."/>
            <person name="Gibbs R.A."/>
            <person name="Weinstock G.M."/>
            <person name="Attaway T."/>
            <person name="Bell S."/>
            <person name="Buhay C.J."/>
            <person name="Chandrabose M.N."/>
            <person name="Chavez D."/>
            <person name="Clerk-Blankenburg K.P."/>
            <person name="Cree A."/>
            <person name="Dao M."/>
            <person name="Davis C."/>
            <person name="Chacko J."/>
            <person name="Dinh H."/>
            <person name="Dugan-Rocha S."/>
            <person name="Fowler G."/>
            <person name="Garner T.T."/>
            <person name="Garnes J."/>
            <person name="Gnirke A."/>
            <person name="Hawes A."/>
            <person name="Hernandez J."/>
            <person name="Hines S."/>
            <person name="Holder M."/>
            <person name="Hume J."/>
            <person name="Jhangiani S.N."/>
            <person name="Joshi V."/>
            <person name="Khan Z.M."/>
            <person name="Jackson L."/>
            <person name="Kovar C."/>
            <person name="Kowis A."/>
            <person name="Lee S."/>
            <person name="Lewis L.R."/>
            <person name="Margolis J."/>
            <person name="Morgan M."/>
            <person name="Nazareth L.V."/>
            <person name="Nguyen N."/>
            <person name="Okwuonu G."/>
            <person name="Parker D."/>
            <person name="Richards S."/>
            <person name="Ruiz S.J."/>
            <person name="Santibanez J."/>
            <person name="Savard J."/>
            <person name="Scherer S.E."/>
            <person name="Schneider B."/>
            <person name="Sodergren E."/>
            <person name="Tautz D."/>
            <person name="Vattahil S."/>
            <person name="Villasana D."/>
            <person name="White C.S."/>
            <person name="Wright R."/>
            <person name="Park Y."/>
            <person name="Beeman R.W."/>
            <person name="Lord J."/>
            <person name="Oppert B."/>
            <person name="Lorenzen M."/>
            <person name="Brown S."/>
            <person name="Wang L."/>
            <person name="Savard J."/>
            <person name="Tautz D."/>
            <person name="Richards S."/>
            <person name="Weinstock G."/>
            <person name="Gibbs R.A."/>
            <person name="Liu Y."/>
            <person name="Worley K."/>
            <person name="Weinstock G."/>
            <person name="Elsik C.G."/>
            <person name="Reese J.T."/>
            <person name="Elhaik E."/>
            <person name="Landan G."/>
            <person name="Graur D."/>
            <person name="Arensburger P."/>
            <person name="Atkinson P."/>
            <person name="Beeman R.W."/>
            <person name="Beidler J."/>
            <person name="Brown S.J."/>
            <person name="Demuth J.P."/>
            <person name="Drury D.W."/>
            <person name="Du Y.Z."/>
            <person name="Fujiwara H."/>
            <person name="Lorenzen M."/>
            <person name="Maselli V."/>
            <person name="Osanai M."/>
            <person name="Park Y."/>
            <person name="Robertson H.M."/>
            <person name="Tu Z."/>
            <person name="Wang J.J."/>
            <person name="Wang S."/>
            <person name="Richards S."/>
            <person name="Song H."/>
            <person name="Zhang L."/>
            <person name="Sodergren E."/>
            <person name="Werner D."/>
            <person name="Stanke M."/>
            <person name="Morgenstern B."/>
            <person name="Solovyev V."/>
            <person name="Kosarev P."/>
            <person name="Brown G."/>
            <person name="Chen H.C."/>
            <person name="Ermolaeva O."/>
            <person name="Hlavina W."/>
            <person name="Kapustin Y."/>
            <person name="Kiryutin B."/>
            <person name="Kitts P."/>
            <person name="Maglott D."/>
            <person name="Pruitt K."/>
            <person name="Sapojnikov V."/>
            <person name="Souvorov A."/>
            <person name="Mackey A.J."/>
            <person name="Waterhouse R.M."/>
            <person name="Wyder S."/>
            <person name="Zdobnov E.M."/>
            <person name="Zdobnov E.M."/>
            <person name="Wyder S."/>
            <person name="Kriventseva E.V."/>
            <person name="Kadowaki T."/>
            <person name="Bork P."/>
            <person name="Aranda M."/>
            <person name="Bao R."/>
            <person name="Beermann A."/>
            <person name="Berns N."/>
            <person name="Bolognesi R."/>
            <person name="Bonneton F."/>
            <person name="Bopp D."/>
            <person name="Brown S.J."/>
            <person name="Bucher G."/>
            <person name="Butts T."/>
            <person name="Chaumot A."/>
            <person name="Denell R.E."/>
            <person name="Ferrier D.E."/>
            <person name="Friedrich M."/>
            <person name="Gordon C.M."/>
            <person name="Jindra M."/>
            <person name="Klingler M."/>
            <person name="Lan Q."/>
            <person name="Lattorff H.M."/>
            <person name="Laudet V."/>
            <person name="von Levetsow C."/>
            <person name="Liu Z."/>
            <person name="Lutz R."/>
            <person name="Lynch J.A."/>
            <person name="da Fonseca R.N."/>
            <person name="Posnien N."/>
            <person name="Reuter R."/>
            <person name="Roth S."/>
            <person name="Savard J."/>
            <person name="Schinko J.B."/>
            <person name="Schmitt C."/>
            <person name="Schoppmeier M."/>
            <person name="Schroder R."/>
            <person name="Shippy T.D."/>
            <person name="Simonnet F."/>
            <person name="Marques-Souza H."/>
            <person name="Tautz D."/>
            <person name="Tomoyasu Y."/>
            <person name="Trauner J."/>
            <person name="Van der Zee M."/>
            <person name="Vervoort M."/>
            <person name="Wittkopp N."/>
            <person name="Wimmer E.A."/>
            <person name="Yang X."/>
            <person name="Jones A.K."/>
            <person name="Sattelle D.B."/>
            <person name="Ebert P.R."/>
            <person name="Nelson D."/>
            <person name="Scott J.G."/>
            <person name="Beeman R.W."/>
            <person name="Muthukrishnan S."/>
            <person name="Kramer K.J."/>
            <person name="Arakane Y."/>
            <person name="Beeman R.W."/>
            <person name="Zhu Q."/>
            <person name="Hogenkamp D."/>
            <person name="Dixit R."/>
            <person name="Oppert B."/>
            <person name="Jiang H."/>
            <person name="Zou Z."/>
            <person name="Marshall J."/>
            <person name="Elpidina E."/>
            <person name="Vinokurov K."/>
            <person name="Oppert C."/>
            <person name="Zou Z."/>
            <person name="Evans J."/>
            <person name="Lu Z."/>
            <person name="Zhao P."/>
            <person name="Sumathipala N."/>
            <person name="Altincicek B."/>
            <person name="Vilcinskas A."/>
            <person name="Williams M."/>
            <person name="Hultmark D."/>
            <person name="Hetru C."/>
            <person name="Jiang H."/>
            <person name="Grimmelikhuijzen C.J."/>
            <person name="Hauser F."/>
            <person name="Cazzamali G."/>
            <person name="Williamson M."/>
            <person name="Park Y."/>
            <person name="Li B."/>
            <person name="Tanaka Y."/>
            <person name="Predel R."/>
            <person name="Neupert S."/>
            <person name="Schachtner J."/>
            <person name="Verleyen P."/>
            <person name="Raible F."/>
            <person name="Bork P."/>
            <person name="Friedrich M."/>
            <person name="Walden K.K."/>
            <person name="Robertson H.M."/>
            <person name="Angeli S."/>
            <person name="Foret S."/>
            <person name="Bucher G."/>
            <person name="Schuetz S."/>
            <person name="Maleszka R."/>
            <person name="Wimmer E.A."/>
            <person name="Beeman R.W."/>
            <person name="Lorenzen M."/>
            <person name="Tomoyasu Y."/>
            <person name="Miller S.C."/>
            <person name="Grossmann D."/>
            <person name="Bucher G."/>
        </authorList>
    </citation>
    <scope>NUCLEOTIDE SEQUENCE [LARGE SCALE GENOMIC DNA]</scope>
    <source>
        <strain evidence="10 11">Georgia GA2</strain>
    </source>
</reference>
<name>D6WG42_TRICA</name>
<dbReference type="InterPro" id="IPR036770">
    <property type="entry name" value="Ankyrin_rpt-contain_sf"/>
</dbReference>
<evidence type="ECO:0000259" key="9">
    <source>
        <dbReference type="PROSITE" id="PS51635"/>
    </source>
</evidence>
<reference evidence="10 11" key="2">
    <citation type="journal article" date="2010" name="Nucleic Acids Res.">
        <title>BeetleBase in 2010: revisions to provide comprehensive genomic information for Tribolium castaneum.</title>
        <authorList>
            <person name="Kim H.S."/>
            <person name="Murphy T."/>
            <person name="Xia J."/>
            <person name="Caragea D."/>
            <person name="Park Y."/>
            <person name="Beeman R.W."/>
            <person name="Lorenzen M.D."/>
            <person name="Butcher S."/>
            <person name="Manak J.R."/>
            <person name="Brown S.J."/>
        </authorList>
    </citation>
    <scope>GENOME REANNOTATION</scope>
    <source>
        <strain evidence="10 11">Georgia GA2</strain>
    </source>
</reference>
<keyword evidence="8" id="KW-0442">Lipid degradation</keyword>
<dbReference type="Gene3D" id="1.25.40.20">
    <property type="entry name" value="Ankyrin repeat-containing domain"/>
    <property type="match status" value="2"/>
</dbReference>
<dbReference type="GO" id="GO:0047499">
    <property type="term" value="F:calcium-independent phospholipase A2 activity"/>
    <property type="evidence" value="ECO:0000318"/>
    <property type="project" value="GO_Central"/>
</dbReference>
<dbReference type="Pfam" id="PF00023">
    <property type="entry name" value="Ank"/>
    <property type="match status" value="1"/>
</dbReference>
<comment type="catalytic activity">
    <reaction evidence="6">
        <text>a 1,2-diacyl-sn-glycero-3-phosphocholine + H2O = a 1-acyl-sn-glycero-3-phosphocholine + a fatty acid + H(+)</text>
        <dbReference type="Rhea" id="RHEA:15801"/>
        <dbReference type="ChEBI" id="CHEBI:15377"/>
        <dbReference type="ChEBI" id="CHEBI:15378"/>
        <dbReference type="ChEBI" id="CHEBI:28868"/>
        <dbReference type="ChEBI" id="CHEBI:57643"/>
        <dbReference type="ChEBI" id="CHEBI:58168"/>
        <dbReference type="EC" id="3.1.1.4"/>
    </reaction>
    <physiologicalReaction direction="left-to-right" evidence="6">
        <dbReference type="Rhea" id="RHEA:15802"/>
    </physiologicalReaction>
</comment>
<dbReference type="STRING" id="7070.D6WG42"/>
<evidence type="ECO:0000256" key="2">
    <source>
        <dbReference type="ARBA" id="ARBA00022737"/>
    </source>
</evidence>
<dbReference type="eggNOG" id="KOG0513">
    <property type="taxonomic scope" value="Eukaryota"/>
</dbReference>
<dbReference type="InParanoid" id="D6WG42"/>
<dbReference type="OMA" id="VQIVREM"/>
<feature type="active site" description="Nucleophile" evidence="8">
    <location>
        <position position="510"/>
    </location>
</feature>
<dbReference type="SUPFAM" id="SSF48403">
    <property type="entry name" value="Ankyrin repeat"/>
    <property type="match status" value="1"/>
</dbReference>
<evidence type="ECO:0000256" key="8">
    <source>
        <dbReference type="PROSITE-ProRule" id="PRU01161"/>
    </source>
</evidence>
<dbReference type="FunCoup" id="D6WG42">
    <property type="interactions" value="1036"/>
</dbReference>
<dbReference type="EMBL" id="KQ971319">
    <property type="protein sequence ID" value="EFA00525.2"/>
    <property type="molecule type" value="Genomic_DNA"/>
</dbReference>
<dbReference type="PROSITE" id="PS50297">
    <property type="entry name" value="ANK_REP_REGION"/>
    <property type="match status" value="2"/>
</dbReference>
<dbReference type="InterPro" id="IPR047148">
    <property type="entry name" value="PLPL9"/>
</dbReference>
<feature type="domain" description="PNPLA" evidence="9">
    <location>
        <begin position="472"/>
        <end position="654"/>
    </location>
</feature>
<feature type="repeat" description="ANK" evidence="7">
    <location>
        <begin position="158"/>
        <end position="190"/>
    </location>
</feature>
<dbReference type="SUPFAM" id="SSF52151">
    <property type="entry name" value="FabD/lysophospholipase-like"/>
    <property type="match status" value="1"/>
</dbReference>
<dbReference type="GO" id="GO:0052816">
    <property type="term" value="F:long-chain fatty acyl-CoA hydrolase activity"/>
    <property type="evidence" value="ECO:0000318"/>
    <property type="project" value="GO_Central"/>
</dbReference>
<evidence type="ECO:0000256" key="7">
    <source>
        <dbReference type="PROSITE-ProRule" id="PRU00023"/>
    </source>
</evidence>
<dbReference type="PANTHER" id="PTHR24139">
    <property type="entry name" value="CALCIUM-INDEPENDENT PHOSPHOLIPASE A2"/>
    <property type="match status" value="1"/>
</dbReference>
<dbReference type="GO" id="GO:0016042">
    <property type="term" value="P:lipid catabolic process"/>
    <property type="evidence" value="ECO:0007669"/>
    <property type="project" value="UniProtKB-UniRule"/>
</dbReference>
<keyword evidence="2" id="KW-0677">Repeat</keyword>
<dbReference type="GO" id="GO:2000304">
    <property type="term" value="P:positive regulation of ceramide biosynthetic process"/>
    <property type="evidence" value="ECO:0000318"/>
    <property type="project" value="GO_Central"/>
</dbReference>
<feature type="repeat" description="ANK" evidence="7">
    <location>
        <begin position="316"/>
        <end position="348"/>
    </location>
</feature>
<organism evidence="10 11">
    <name type="scientific">Tribolium castaneum</name>
    <name type="common">Red flour beetle</name>
    <dbReference type="NCBI Taxonomy" id="7070"/>
    <lineage>
        <taxon>Eukaryota</taxon>
        <taxon>Metazoa</taxon>
        <taxon>Ecdysozoa</taxon>
        <taxon>Arthropoda</taxon>
        <taxon>Hexapoda</taxon>
        <taxon>Insecta</taxon>
        <taxon>Pterygota</taxon>
        <taxon>Neoptera</taxon>
        <taxon>Endopterygota</taxon>
        <taxon>Coleoptera</taxon>
        <taxon>Polyphaga</taxon>
        <taxon>Cucujiformia</taxon>
        <taxon>Tenebrionidae</taxon>
        <taxon>Tenebrionidae incertae sedis</taxon>
        <taxon>Tribolium</taxon>
    </lineage>
</organism>